<sequence length="97" mass="11325">MIPERRGRRICRSFQSPLSGFRDLCLIAMRRNIPCIGFLGIENPPRVAENGRIPVIGFLWIRTRDLVIGKLKMKMRSYHHFPSSGFRQSLKEKGTRR</sequence>
<organism evidence="1">
    <name type="scientific">Picea sitchensis</name>
    <name type="common">Sitka spruce</name>
    <name type="synonym">Pinus sitchensis</name>
    <dbReference type="NCBI Taxonomy" id="3332"/>
    <lineage>
        <taxon>Eukaryota</taxon>
        <taxon>Viridiplantae</taxon>
        <taxon>Streptophyta</taxon>
        <taxon>Embryophyta</taxon>
        <taxon>Tracheophyta</taxon>
        <taxon>Spermatophyta</taxon>
        <taxon>Pinopsida</taxon>
        <taxon>Pinidae</taxon>
        <taxon>Conifers I</taxon>
        <taxon>Pinales</taxon>
        <taxon>Pinaceae</taxon>
        <taxon>Picea</taxon>
    </lineage>
</organism>
<evidence type="ECO:0000313" key="1">
    <source>
        <dbReference type="EMBL" id="ABK24860.1"/>
    </source>
</evidence>
<accession>A9NW49</accession>
<name>A9NW49_PICSI</name>
<dbReference type="AlphaFoldDB" id="A9NW49"/>
<dbReference type="EMBL" id="EF085556">
    <property type="protein sequence ID" value="ABK24860.1"/>
    <property type="molecule type" value="mRNA"/>
</dbReference>
<protein>
    <submittedName>
        <fullName evidence="1">Uncharacterized protein</fullName>
    </submittedName>
</protein>
<reference evidence="1" key="1">
    <citation type="journal article" date="2008" name="BMC Genomics">
        <title>A conifer genomics resource of 200,000 spruce (Picea spp.) ESTs and 6,464 high-quality, sequence-finished full-length cDNAs for Sitka spruce (Picea sitchensis).</title>
        <authorList>
            <person name="Ralph S.G."/>
            <person name="Chun H.J."/>
            <person name="Kolosova N."/>
            <person name="Cooper D."/>
            <person name="Oddy C."/>
            <person name="Ritland C.E."/>
            <person name="Kirkpatrick R."/>
            <person name="Moore R."/>
            <person name="Barber S."/>
            <person name="Holt R.A."/>
            <person name="Jones S.J."/>
            <person name="Marra M.A."/>
            <person name="Douglas C.J."/>
            <person name="Ritland K."/>
            <person name="Bohlmann J."/>
        </authorList>
    </citation>
    <scope>NUCLEOTIDE SEQUENCE</scope>
    <source>
        <tissue evidence="1">Green portion of the leader tissue</tissue>
    </source>
</reference>
<proteinExistence type="evidence at transcript level"/>